<evidence type="ECO:0000256" key="1">
    <source>
        <dbReference type="ARBA" id="ARBA00010971"/>
    </source>
</evidence>
<comment type="caution">
    <text evidence="6">The sequence shown here is derived from an EMBL/GenBank/DDBJ whole genome shotgun (WGS) entry which is preliminary data.</text>
</comment>
<dbReference type="Pfam" id="PF05005">
    <property type="entry name" value="Ocnus"/>
    <property type="match status" value="1"/>
</dbReference>
<dbReference type="Pfam" id="PF00849">
    <property type="entry name" value="PseudoU_synth_2"/>
    <property type="match status" value="1"/>
</dbReference>
<keyword evidence="7" id="KW-1185">Reference proteome</keyword>
<dbReference type="InterPro" id="IPR050188">
    <property type="entry name" value="RluA_PseudoU_synthase"/>
</dbReference>
<dbReference type="AlphaFoldDB" id="A0A9N8D4B5"/>
<evidence type="ECO:0000259" key="5">
    <source>
        <dbReference type="Pfam" id="PF00849"/>
    </source>
</evidence>
<dbReference type="GO" id="GO:0000455">
    <property type="term" value="P:enzyme-directed rRNA pseudouridine synthesis"/>
    <property type="evidence" value="ECO:0007669"/>
    <property type="project" value="TreeGrafter"/>
</dbReference>
<dbReference type="SUPFAM" id="SSF143724">
    <property type="entry name" value="PHP14-like"/>
    <property type="match status" value="1"/>
</dbReference>
<dbReference type="Gene3D" id="3.50.20.20">
    <property type="entry name" value="Janus/Ocnus"/>
    <property type="match status" value="1"/>
</dbReference>
<feature type="domain" description="Pseudouridine synthase RsuA/RluA-like" evidence="5">
    <location>
        <begin position="137"/>
        <end position="385"/>
    </location>
</feature>
<dbReference type="PANTHER" id="PTHR21600">
    <property type="entry name" value="MITOCHONDRIAL RNA PSEUDOURIDINE SYNTHASE"/>
    <property type="match status" value="1"/>
</dbReference>
<evidence type="ECO:0000256" key="3">
    <source>
        <dbReference type="PIRSR" id="PIRSR607702-2"/>
    </source>
</evidence>
<feature type="active site" description="Proton acceptor" evidence="2">
    <location>
        <position position="554"/>
    </location>
</feature>
<dbReference type="InterPro" id="IPR007702">
    <property type="entry name" value="Janus"/>
</dbReference>
<feature type="region of interest" description="Disordered" evidence="4">
    <location>
        <begin position="215"/>
        <end position="237"/>
    </location>
</feature>
<dbReference type="InterPro" id="IPR006145">
    <property type="entry name" value="PsdUridine_synth_RsuA/RluA"/>
</dbReference>
<evidence type="ECO:0000256" key="4">
    <source>
        <dbReference type="SAM" id="MobiDB-lite"/>
    </source>
</evidence>
<evidence type="ECO:0000313" key="6">
    <source>
        <dbReference type="EMBL" id="CAB9496187.1"/>
    </source>
</evidence>
<reference evidence="6" key="1">
    <citation type="submission" date="2020-06" db="EMBL/GenBank/DDBJ databases">
        <authorList>
            <consortium name="Plant Systems Biology data submission"/>
        </authorList>
    </citation>
    <scope>NUCLEOTIDE SEQUENCE</scope>
    <source>
        <strain evidence="6">D6</strain>
    </source>
</reference>
<dbReference type="PANTHER" id="PTHR21600:SF52">
    <property type="entry name" value="PSEUDOURIDINE SYNTHASE RSUA_RLUA-LIKE DOMAIN-CONTAINING PROTEIN"/>
    <property type="match status" value="1"/>
</dbReference>
<dbReference type="GO" id="GO:0009982">
    <property type="term" value="F:pseudouridine synthase activity"/>
    <property type="evidence" value="ECO:0007669"/>
    <property type="project" value="InterPro"/>
</dbReference>
<dbReference type="EMBL" id="CAICTM010000002">
    <property type="protein sequence ID" value="CAB9496187.1"/>
    <property type="molecule type" value="Genomic_DNA"/>
</dbReference>
<dbReference type="InterPro" id="IPR020103">
    <property type="entry name" value="PsdUridine_synth_cat_dom_sf"/>
</dbReference>
<evidence type="ECO:0000313" key="7">
    <source>
        <dbReference type="Proteomes" id="UP001153069"/>
    </source>
</evidence>
<dbReference type="GO" id="GO:0003723">
    <property type="term" value="F:RNA binding"/>
    <property type="evidence" value="ECO:0007669"/>
    <property type="project" value="InterPro"/>
</dbReference>
<proteinExistence type="inferred from homology"/>
<feature type="binding site" evidence="3">
    <location>
        <position position="522"/>
    </location>
    <ligand>
        <name>substrate</name>
    </ligand>
</feature>
<sequence>MPSAFAASSWDSSDWAIHVAIAPEDAPIKAVDAIDTALGKYREKTEEAVAETMTYSAEDLIELGAAWYLPAQDMDNIYKKPSRLSKEEADFLLQEGDYIRIHHNPRRFPAVTQYDWSLDSQSQPNSVVVDYNPSKGFLVLNKPPECIPVHATVDNHAENMAACLKRANPDLDYVVTPHRLDQNTSGLITLATSKTFAAYYAQLLRHKTASKLPTVNIDSTSNEESDEQHVSTKDGGTSSGIHKVYRCLVCLVPPSTTDEESSGPSWSVDTALQKLQTYAKDQTIIRHYLEPSVRAPKRFYASLPANATTTITSGKTEAGWAECLMRIHKVGDVCALRGNAASDDLAKSLWSSAKEVMPPTCQAVVELEVELLTGRTHQIRGQLSAEGYPLVGDVPYGGAEPRESSYESKYGTTLALQCCRLNFLDPDIRTFQTKKKGNINKVDKMIPSKGWNEYELNSAWWTPILALYKEAMKRLSLEEMTTMAALDIGLVDSAPRMKQRTSSSVQPESLPPQAILSAGRQKYVLVKSIDPNTYSVHEWFVKSASPQECGGPYHKDVARDLVEWIEACGYKAVVTGGGRILYQPDTKRALVYGFSYGFGRGDHARAAKVIKEWDKDMDAAYDDSPDLY</sequence>
<protein>
    <submittedName>
        <fullName evidence="6">Sex-regulated protein janus-B</fullName>
    </submittedName>
</protein>
<dbReference type="SUPFAM" id="SSF55120">
    <property type="entry name" value="Pseudouridine synthase"/>
    <property type="match status" value="1"/>
</dbReference>
<dbReference type="OrthoDB" id="424794at2759"/>
<comment type="similarity">
    <text evidence="1">Belongs to the janus family.</text>
</comment>
<accession>A0A9N8D4B5</accession>
<gene>
    <name evidence="6" type="ORF">SEMRO_2_G001630.1</name>
</gene>
<organism evidence="6 7">
    <name type="scientific">Seminavis robusta</name>
    <dbReference type="NCBI Taxonomy" id="568900"/>
    <lineage>
        <taxon>Eukaryota</taxon>
        <taxon>Sar</taxon>
        <taxon>Stramenopiles</taxon>
        <taxon>Ochrophyta</taxon>
        <taxon>Bacillariophyta</taxon>
        <taxon>Bacillariophyceae</taxon>
        <taxon>Bacillariophycidae</taxon>
        <taxon>Naviculales</taxon>
        <taxon>Naviculaceae</taxon>
        <taxon>Seminavis</taxon>
    </lineage>
</organism>
<dbReference type="Proteomes" id="UP001153069">
    <property type="component" value="Unassembled WGS sequence"/>
</dbReference>
<name>A0A9N8D4B5_9STRA</name>
<evidence type="ECO:0000256" key="2">
    <source>
        <dbReference type="PIRSR" id="PIRSR607702-1"/>
    </source>
</evidence>
<dbReference type="InterPro" id="IPR038596">
    <property type="entry name" value="Janus_sf"/>
</dbReference>
<dbReference type="Gene3D" id="3.30.2350.10">
    <property type="entry name" value="Pseudouridine synthase"/>
    <property type="match status" value="1"/>
</dbReference>